<dbReference type="InterPro" id="IPR029028">
    <property type="entry name" value="Alpha/beta_knot_MTases"/>
</dbReference>
<protein>
    <submittedName>
        <fullName evidence="6">TrmH family RNA methyltransferase</fullName>
    </submittedName>
</protein>
<dbReference type="InterPro" id="IPR001537">
    <property type="entry name" value="SpoU_MeTrfase"/>
</dbReference>
<evidence type="ECO:0000313" key="7">
    <source>
        <dbReference type="Proteomes" id="UP001304125"/>
    </source>
</evidence>
<sequence>MNDAETADGDVSGGDARGPRADEAPEHGVGPWPGDEQAWPTDARLDPDLLREGDRRNVVDRYRYWRHDAIVADLDRRRHPFHVAIENWQHDLNIGSVVRTANAFLAQEVHIVGRRRWNRRGAMVTDRYQHVRHHPTAADLAQWAAHEGLPVIGIDNLPGSVPLETYALPRECVLVFGQESVGLTDEVREVAQATLAIAQYGSTRSINAGAAAAIAMHAWVRQHADIAAGHAG</sequence>
<dbReference type="RefSeq" id="WP_313498783.1">
    <property type="nucleotide sequence ID" value="NZ_CP134879.1"/>
</dbReference>
<dbReference type="EMBL" id="CP134880">
    <property type="protein sequence ID" value="WNM27591.1"/>
    <property type="molecule type" value="Genomic_DNA"/>
</dbReference>
<dbReference type="Gene3D" id="3.40.1280.10">
    <property type="match status" value="1"/>
</dbReference>
<dbReference type="EMBL" id="CP134879">
    <property type="protein sequence ID" value="WNM24683.1"/>
    <property type="molecule type" value="Genomic_DNA"/>
</dbReference>
<keyword evidence="7" id="KW-1185">Reference proteome</keyword>
<dbReference type="KEGG" id="dcp:RN607_00895"/>
<dbReference type="GO" id="GO:0008173">
    <property type="term" value="F:RNA methyltransferase activity"/>
    <property type="evidence" value="ECO:0007669"/>
    <property type="project" value="InterPro"/>
</dbReference>
<dbReference type="InterPro" id="IPR029026">
    <property type="entry name" value="tRNA_m1G_MTases_N"/>
</dbReference>
<feature type="compositionally biased region" description="Basic and acidic residues" evidence="3">
    <location>
        <begin position="17"/>
        <end position="26"/>
    </location>
</feature>
<feature type="domain" description="tRNA/rRNA methyltransferase SpoU type" evidence="4">
    <location>
        <begin position="81"/>
        <end position="217"/>
    </location>
</feature>
<proteinExistence type="predicted"/>
<evidence type="ECO:0000313" key="5">
    <source>
        <dbReference type="EMBL" id="WNM24683.1"/>
    </source>
</evidence>
<evidence type="ECO:0000256" key="2">
    <source>
        <dbReference type="ARBA" id="ARBA00022679"/>
    </source>
</evidence>
<evidence type="ECO:0000256" key="3">
    <source>
        <dbReference type="SAM" id="MobiDB-lite"/>
    </source>
</evidence>
<evidence type="ECO:0000313" key="6">
    <source>
        <dbReference type="EMBL" id="WNM27591.1"/>
    </source>
</evidence>
<dbReference type="PANTHER" id="PTHR43191:SF2">
    <property type="entry name" value="RRNA METHYLTRANSFERASE 3, MITOCHONDRIAL"/>
    <property type="match status" value="1"/>
</dbReference>
<keyword evidence="2" id="KW-0808">Transferase</keyword>
<accession>A0AA96F7N8</accession>
<organism evidence="6">
    <name type="scientific">Demequina capsici</name>
    <dbReference type="NCBI Taxonomy" id="3075620"/>
    <lineage>
        <taxon>Bacteria</taxon>
        <taxon>Bacillati</taxon>
        <taxon>Actinomycetota</taxon>
        <taxon>Actinomycetes</taxon>
        <taxon>Micrococcales</taxon>
        <taxon>Demequinaceae</taxon>
        <taxon>Demequina</taxon>
    </lineage>
</organism>
<feature type="region of interest" description="Disordered" evidence="3">
    <location>
        <begin position="1"/>
        <end position="46"/>
    </location>
</feature>
<dbReference type="PANTHER" id="PTHR43191">
    <property type="entry name" value="RRNA METHYLTRANSFERASE 3"/>
    <property type="match status" value="1"/>
</dbReference>
<evidence type="ECO:0000259" key="4">
    <source>
        <dbReference type="Pfam" id="PF00588"/>
    </source>
</evidence>
<dbReference type="Proteomes" id="UP001304125">
    <property type="component" value="Chromosome"/>
</dbReference>
<dbReference type="Proteomes" id="UP001303408">
    <property type="component" value="Chromosome"/>
</dbReference>
<dbReference type="AlphaFoldDB" id="A0AA96FB90"/>
<dbReference type="Pfam" id="PF00588">
    <property type="entry name" value="SpoU_methylase"/>
    <property type="match status" value="1"/>
</dbReference>
<evidence type="ECO:0000256" key="1">
    <source>
        <dbReference type="ARBA" id="ARBA00022603"/>
    </source>
</evidence>
<name>A0AA96FB90_9MICO</name>
<reference evidence="6 7" key="1">
    <citation type="submission" date="2023-09" db="EMBL/GenBank/DDBJ databases">
        <title>Demequina sp. a novel bacteria isolated from Capsicum annuum.</title>
        <authorList>
            <person name="Humaira Z."/>
            <person name="Lee J."/>
            <person name="Cho D."/>
        </authorList>
    </citation>
    <scope>NUCLEOTIDE SEQUENCE</scope>
    <source>
        <strain evidence="5 7">OYTSA14</strain>
        <strain evidence="6">PMTSA13</strain>
    </source>
</reference>
<accession>A0AA96FB90</accession>
<keyword evidence="1 6" id="KW-0489">Methyltransferase</keyword>
<dbReference type="GO" id="GO:0003723">
    <property type="term" value="F:RNA binding"/>
    <property type="evidence" value="ECO:0007669"/>
    <property type="project" value="InterPro"/>
</dbReference>
<dbReference type="GO" id="GO:0032259">
    <property type="term" value="P:methylation"/>
    <property type="evidence" value="ECO:0007669"/>
    <property type="project" value="UniProtKB-KW"/>
</dbReference>
<dbReference type="SUPFAM" id="SSF75217">
    <property type="entry name" value="alpha/beta knot"/>
    <property type="match status" value="1"/>
</dbReference>
<dbReference type="GO" id="GO:0006396">
    <property type="term" value="P:RNA processing"/>
    <property type="evidence" value="ECO:0007669"/>
    <property type="project" value="InterPro"/>
</dbReference>
<dbReference type="InterPro" id="IPR051259">
    <property type="entry name" value="rRNA_Methyltransferase"/>
</dbReference>
<gene>
    <name evidence="5" type="ORF">RN606_00615</name>
    <name evidence="6" type="ORF">RN607_00895</name>
</gene>